<dbReference type="PANTHER" id="PTHR45803:SF5">
    <property type="entry name" value="SOX100B"/>
    <property type="match status" value="1"/>
</dbReference>
<comment type="subcellular location">
    <subcellularLocation>
        <location evidence="1">Nucleus</location>
    </subcellularLocation>
</comment>
<dbReference type="Gene3D" id="1.10.30.10">
    <property type="entry name" value="High mobility group box domain"/>
    <property type="match status" value="1"/>
</dbReference>
<feature type="domain" description="HMG box" evidence="8">
    <location>
        <begin position="82"/>
        <end position="150"/>
    </location>
</feature>
<dbReference type="Pfam" id="PF00505">
    <property type="entry name" value="HMG_box"/>
    <property type="match status" value="1"/>
</dbReference>
<dbReference type="FunFam" id="1.10.30.10:FF:000051">
    <property type="entry name" value="Transcription factor Sox-10"/>
    <property type="match status" value="1"/>
</dbReference>
<evidence type="ECO:0000256" key="1">
    <source>
        <dbReference type="ARBA" id="ARBA00004123"/>
    </source>
</evidence>
<dbReference type="SMART" id="SM00398">
    <property type="entry name" value="HMG"/>
    <property type="match status" value="1"/>
</dbReference>
<evidence type="ECO:0000256" key="5">
    <source>
        <dbReference type="ARBA" id="ARBA00023242"/>
    </source>
</evidence>
<feature type="compositionally biased region" description="Low complexity" evidence="7">
    <location>
        <begin position="219"/>
        <end position="230"/>
    </location>
</feature>
<sequence length="824" mass="89321">MATDTNPVETNKNSQRVKPVETLVLANIALKAEQKRLSGECGVGRKEDERITSAVMKVLEGYDWNLVQASAKQPSDRKKEHIKRPMNAFMVWAQAARRVMSQQHPHLQNSELSKSLGKLWKNLKDSDKQPFMDVAEKLRKTHKQDHPDYKYQPRRKKGRALTSSAVQCNGSDSLKTEASVAALAAMINGGGSASNKKNPDGTETAETKSNINGQNRKSTATATGAGAVTANNHLSSKSMASVASRANGKGSNKQRERESQQRSQQQRQHQHPHLEQNGESAFVMGINETLKNSCKNVALLAQGRLLGPNGPDESSDFMFNHYTEYTKALESPGSTTSSSLLSCATSPNDTQPLTPPATPYNHTPHRLSGQQMLAQPLMLQQQGNNIQRQLSRNIPQQQQQQQQQQVNNDVGNLNDYSLLNIEGREFISLDDCSFTGNGNGNVNGVAGGAVGGIVASPTANDGLSMSSDMLEGSANQMPPYAMHFYANQQQQQPYQQERLHSNNSLEFQNYGHVGSPTLPHPPSYAMATSAYCHTNCASSPTIHTIEPLNYFNISKPPSKPSHTVAEGISSKSPHHYMAPYAMDGSVISNGAGAVAGAAGNASAAANEDVEVSIEQYFLDQMMPIEPNPTTVGATPNSNNMVTATTSPVTTTSMTTHSSSSVNNSVKSMSLRAEKNCETHVPQSHEHLMAAAKKLCLPPIPSNNSVISCSSSTSSLASPQKFPTMSPTTGTHVAGADTIPSYYMAPATGSASGMNANATTALKQHEGEFSFTYGNEENHHQQQQHQQHVYQPQTLTPLSVNHHPQNHPYPHVHPQPMLHWNGYNV</sequence>
<proteinExistence type="predicted"/>
<evidence type="ECO:0000313" key="9">
    <source>
        <dbReference type="EnsemblMetazoa" id="SCAU008259-PA"/>
    </source>
</evidence>
<accession>A0A1I8PIA0</accession>
<dbReference type="PANTHER" id="PTHR45803">
    <property type="entry name" value="SOX100B"/>
    <property type="match status" value="1"/>
</dbReference>
<evidence type="ECO:0000256" key="3">
    <source>
        <dbReference type="ARBA" id="ARBA00023125"/>
    </source>
</evidence>
<dbReference type="InterPro" id="IPR050917">
    <property type="entry name" value="SOX_TF"/>
</dbReference>
<dbReference type="Proteomes" id="UP000095300">
    <property type="component" value="Unassembled WGS sequence"/>
</dbReference>
<dbReference type="InterPro" id="IPR009071">
    <property type="entry name" value="HMG_box_dom"/>
</dbReference>
<gene>
    <name evidence="9" type="primary">106083315</name>
</gene>
<dbReference type="SUPFAM" id="SSF47095">
    <property type="entry name" value="HMG-box"/>
    <property type="match status" value="1"/>
</dbReference>
<keyword evidence="5 6" id="KW-0539">Nucleus</keyword>
<feature type="compositionally biased region" description="Polar residues" evidence="7">
    <location>
        <begin position="161"/>
        <end position="172"/>
    </location>
</feature>
<feature type="DNA-binding region" description="HMG box" evidence="6">
    <location>
        <begin position="82"/>
        <end position="150"/>
    </location>
</feature>
<keyword evidence="10" id="KW-1185">Reference proteome</keyword>
<evidence type="ECO:0000313" key="10">
    <source>
        <dbReference type="Proteomes" id="UP000095300"/>
    </source>
</evidence>
<dbReference type="PROSITE" id="PS50118">
    <property type="entry name" value="HMG_BOX_2"/>
    <property type="match status" value="1"/>
</dbReference>
<keyword evidence="3 6" id="KW-0238">DNA-binding</keyword>
<dbReference type="CDD" id="cd22031">
    <property type="entry name" value="HMG-box_SoxE"/>
    <property type="match status" value="1"/>
</dbReference>
<organism evidence="9 10">
    <name type="scientific">Stomoxys calcitrans</name>
    <name type="common">Stable fly</name>
    <name type="synonym">Conops calcitrans</name>
    <dbReference type="NCBI Taxonomy" id="35570"/>
    <lineage>
        <taxon>Eukaryota</taxon>
        <taxon>Metazoa</taxon>
        <taxon>Ecdysozoa</taxon>
        <taxon>Arthropoda</taxon>
        <taxon>Hexapoda</taxon>
        <taxon>Insecta</taxon>
        <taxon>Pterygota</taxon>
        <taxon>Neoptera</taxon>
        <taxon>Endopterygota</taxon>
        <taxon>Diptera</taxon>
        <taxon>Brachycera</taxon>
        <taxon>Muscomorpha</taxon>
        <taxon>Muscoidea</taxon>
        <taxon>Muscidae</taxon>
        <taxon>Stomoxys</taxon>
    </lineage>
</organism>
<dbReference type="GO" id="GO:0000978">
    <property type="term" value="F:RNA polymerase II cis-regulatory region sequence-specific DNA binding"/>
    <property type="evidence" value="ECO:0007669"/>
    <property type="project" value="TreeGrafter"/>
</dbReference>
<dbReference type="KEGG" id="scac:106083315"/>
<dbReference type="GO" id="GO:0005634">
    <property type="term" value="C:nucleus"/>
    <property type="evidence" value="ECO:0007669"/>
    <property type="project" value="UniProtKB-SubCell"/>
</dbReference>
<evidence type="ECO:0000256" key="7">
    <source>
        <dbReference type="SAM" id="MobiDB-lite"/>
    </source>
</evidence>
<feature type="compositionally biased region" description="Polar residues" evidence="7">
    <location>
        <begin position="231"/>
        <end position="241"/>
    </location>
</feature>
<feature type="compositionally biased region" description="Polar residues" evidence="7">
    <location>
        <begin position="207"/>
        <end position="218"/>
    </location>
</feature>
<feature type="compositionally biased region" description="Basic and acidic residues" evidence="7">
    <location>
        <begin position="140"/>
        <end position="151"/>
    </location>
</feature>
<feature type="region of interest" description="Disordered" evidence="7">
    <location>
        <begin position="330"/>
        <end position="363"/>
    </location>
</feature>
<dbReference type="InterPro" id="IPR036910">
    <property type="entry name" value="HMG_box_dom_sf"/>
</dbReference>
<dbReference type="VEuPathDB" id="VectorBase:SCAU008259"/>
<evidence type="ECO:0000256" key="2">
    <source>
        <dbReference type="ARBA" id="ARBA00023015"/>
    </source>
</evidence>
<dbReference type="EnsemblMetazoa" id="SCAU008259-RA">
    <property type="protein sequence ID" value="SCAU008259-PA"/>
    <property type="gene ID" value="SCAU008259"/>
</dbReference>
<dbReference type="GO" id="GO:0000981">
    <property type="term" value="F:DNA-binding transcription factor activity, RNA polymerase II-specific"/>
    <property type="evidence" value="ECO:0007669"/>
    <property type="project" value="TreeGrafter"/>
</dbReference>
<feature type="compositionally biased region" description="Low complexity" evidence="7">
    <location>
        <begin position="330"/>
        <end position="346"/>
    </location>
</feature>
<feature type="region of interest" description="Disordered" evidence="7">
    <location>
        <begin position="189"/>
        <end position="276"/>
    </location>
</feature>
<evidence type="ECO:0000256" key="4">
    <source>
        <dbReference type="ARBA" id="ARBA00023163"/>
    </source>
</evidence>
<evidence type="ECO:0000256" key="6">
    <source>
        <dbReference type="PROSITE-ProRule" id="PRU00267"/>
    </source>
</evidence>
<protein>
    <recommendedName>
        <fullName evidence="8">HMG box domain-containing protein</fullName>
    </recommendedName>
</protein>
<reference evidence="9" key="1">
    <citation type="submission" date="2020-05" db="UniProtKB">
        <authorList>
            <consortium name="EnsemblMetazoa"/>
        </authorList>
    </citation>
    <scope>IDENTIFICATION</scope>
    <source>
        <strain evidence="9">USDA</strain>
    </source>
</reference>
<name>A0A1I8PIA0_STOCA</name>
<evidence type="ECO:0000259" key="8">
    <source>
        <dbReference type="PROSITE" id="PS50118"/>
    </source>
</evidence>
<dbReference type="OrthoDB" id="6247875at2759"/>
<dbReference type="AlphaFoldDB" id="A0A1I8PIA0"/>
<keyword evidence="4" id="KW-0804">Transcription</keyword>
<feature type="region of interest" description="Disordered" evidence="7">
    <location>
        <begin position="140"/>
        <end position="172"/>
    </location>
</feature>
<keyword evidence="2" id="KW-0805">Transcription regulation</keyword>
<dbReference type="STRING" id="35570.A0A1I8PIA0"/>